<evidence type="ECO:0000313" key="8">
    <source>
        <dbReference type="Proteomes" id="UP000010074"/>
    </source>
</evidence>
<accession>K7Z8G6</accession>
<dbReference type="InterPro" id="IPR011605">
    <property type="entry name" value="NusB_fam"/>
</dbReference>
<dbReference type="SUPFAM" id="SSF48013">
    <property type="entry name" value="NusB-like"/>
    <property type="match status" value="1"/>
</dbReference>
<evidence type="ECO:0000256" key="5">
    <source>
        <dbReference type="ARBA" id="ARBA00023163"/>
    </source>
</evidence>
<gene>
    <name evidence="7" type="primary">nusB</name>
    <name evidence="7" type="ORF">Bdt_1029</name>
</gene>
<evidence type="ECO:0000256" key="1">
    <source>
        <dbReference type="ARBA" id="ARBA00005952"/>
    </source>
</evidence>
<dbReference type="GO" id="GO:0006353">
    <property type="term" value="P:DNA-templated transcription termination"/>
    <property type="evidence" value="ECO:0007669"/>
    <property type="project" value="InterPro"/>
</dbReference>
<dbReference type="Gene3D" id="1.10.940.10">
    <property type="entry name" value="NusB-like"/>
    <property type="match status" value="1"/>
</dbReference>
<proteinExistence type="inferred from homology"/>
<keyword evidence="3" id="KW-0694">RNA-binding</keyword>
<name>K7Z8G6_BDEBC</name>
<dbReference type="PANTHER" id="PTHR11078">
    <property type="entry name" value="N UTILIZATION SUBSTANCE PROTEIN B-RELATED"/>
    <property type="match status" value="1"/>
</dbReference>
<dbReference type="InterPro" id="IPR035926">
    <property type="entry name" value="NusB-like_sf"/>
</dbReference>
<evidence type="ECO:0000313" key="7">
    <source>
        <dbReference type="EMBL" id="AFY00729.1"/>
    </source>
</evidence>
<dbReference type="GO" id="GO:0031564">
    <property type="term" value="P:transcription antitermination"/>
    <property type="evidence" value="ECO:0007669"/>
    <property type="project" value="UniProtKB-KW"/>
</dbReference>
<evidence type="ECO:0000256" key="4">
    <source>
        <dbReference type="ARBA" id="ARBA00023015"/>
    </source>
</evidence>
<dbReference type="GO" id="GO:0005829">
    <property type="term" value="C:cytosol"/>
    <property type="evidence" value="ECO:0007669"/>
    <property type="project" value="TreeGrafter"/>
</dbReference>
<dbReference type="AlphaFoldDB" id="K7Z8G6"/>
<dbReference type="STRING" id="1069642.Bdt_1029"/>
<dbReference type="KEGG" id="bbat:Bdt_1029"/>
<dbReference type="InterPro" id="IPR006027">
    <property type="entry name" value="NusB_RsmB_TIM44"/>
</dbReference>
<dbReference type="HOGENOM" id="CLU_087843_3_3_7"/>
<organism evidence="7 8">
    <name type="scientific">Bdellovibrio bacteriovorus str. Tiberius</name>
    <dbReference type="NCBI Taxonomy" id="1069642"/>
    <lineage>
        <taxon>Bacteria</taxon>
        <taxon>Pseudomonadati</taxon>
        <taxon>Bdellovibrionota</taxon>
        <taxon>Bdellovibrionia</taxon>
        <taxon>Bdellovibrionales</taxon>
        <taxon>Pseudobdellovibrionaceae</taxon>
        <taxon>Bdellovibrio</taxon>
    </lineage>
</organism>
<keyword evidence="4" id="KW-0805">Transcription regulation</keyword>
<evidence type="ECO:0000259" key="6">
    <source>
        <dbReference type="Pfam" id="PF01029"/>
    </source>
</evidence>
<evidence type="ECO:0000256" key="2">
    <source>
        <dbReference type="ARBA" id="ARBA00022814"/>
    </source>
</evidence>
<feature type="domain" description="NusB/RsmB/TIM44" evidence="6">
    <location>
        <begin position="4"/>
        <end position="99"/>
    </location>
</feature>
<dbReference type="Pfam" id="PF01029">
    <property type="entry name" value="NusB"/>
    <property type="match status" value="1"/>
</dbReference>
<dbReference type="PANTHER" id="PTHR11078:SF3">
    <property type="entry name" value="ANTITERMINATION NUSB DOMAIN-CONTAINING PROTEIN"/>
    <property type="match status" value="1"/>
</dbReference>
<protein>
    <submittedName>
        <fullName evidence="7">Transcription termination factor nusB</fullName>
    </submittedName>
</protein>
<sequence>MFEQSLDPEVITYADLLVTGVKSNKEAIDSKIQASSAHWKVERMATIDRNILRIAVYEMRFAADPIKENIAINEAVEIAKKYGTSDSGGFVNGLLDQVGKAH</sequence>
<dbReference type="GO" id="GO:0003723">
    <property type="term" value="F:RNA binding"/>
    <property type="evidence" value="ECO:0007669"/>
    <property type="project" value="UniProtKB-KW"/>
</dbReference>
<keyword evidence="2" id="KW-0889">Transcription antitermination</keyword>
<dbReference type="EMBL" id="CP002930">
    <property type="protein sequence ID" value="AFY00729.1"/>
    <property type="molecule type" value="Genomic_DNA"/>
</dbReference>
<dbReference type="Proteomes" id="UP000010074">
    <property type="component" value="Chromosome"/>
</dbReference>
<reference evidence="7 8" key="1">
    <citation type="journal article" date="2012" name="BMC Genomics">
        <title>Genome analysis of a simultaneously predatory and prey-independent, novel Bdellovibrio bacteriovorus from the River Tiber, supports in silico predictions of both ancient and recent lateral gene transfer from diverse bacteria.</title>
        <authorList>
            <person name="Hobley L."/>
            <person name="Lerner T.R."/>
            <person name="Williams L.E."/>
            <person name="Lambert C."/>
            <person name="Till R."/>
            <person name="Milner D.S."/>
            <person name="Basford S.M."/>
            <person name="Capeness M.J."/>
            <person name="Fenton A.K."/>
            <person name="Atterbury R.J."/>
            <person name="Harris M.A."/>
            <person name="Sockett R.E."/>
        </authorList>
    </citation>
    <scope>NUCLEOTIDE SEQUENCE [LARGE SCALE GENOMIC DNA]</scope>
    <source>
        <strain evidence="7 8">Tiberius</strain>
    </source>
</reference>
<comment type="similarity">
    <text evidence="1">Belongs to the NusB family.</text>
</comment>
<dbReference type="NCBIfam" id="TIGR01951">
    <property type="entry name" value="nusB"/>
    <property type="match status" value="1"/>
</dbReference>
<keyword evidence="5" id="KW-0804">Transcription</keyword>
<dbReference type="PATRIC" id="fig|1069642.3.peg.1013"/>
<evidence type="ECO:0000256" key="3">
    <source>
        <dbReference type="ARBA" id="ARBA00022884"/>
    </source>
</evidence>